<evidence type="ECO:0000313" key="2">
    <source>
        <dbReference type="EMBL" id="KAI8580250.1"/>
    </source>
</evidence>
<dbReference type="Pfam" id="PF09729">
    <property type="entry name" value="Gti1_Pac2"/>
    <property type="match status" value="1"/>
</dbReference>
<feature type="compositionally biased region" description="Polar residues" evidence="1">
    <location>
        <begin position="281"/>
        <end position="301"/>
    </location>
</feature>
<dbReference type="Proteomes" id="UP001206595">
    <property type="component" value="Unassembled WGS sequence"/>
</dbReference>
<evidence type="ECO:0000313" key="3">
    <source>
        <dbReference type="Proteomes" id="UP001206595"/>
    </source>
</evidence>
<name>A0AAD5EC68_UMBRA</name>
<feature type="region of interest" description="Disordered" evidence="1">
    <location>
        <begin position="202"/>
        <end position="238"/>
    </location>
</feature>
<organism evidence="2 3">
    <name type="scientific">Umbelopsis ramanniana AG</name>
    <dbReference type="NCBI Taxonomy" id="1314678"/>
    <lineage>
        <taxon>Eukaryota</taxon>
        <taxon>Fungi</taxon>
        <taxon>Fungi incertae sedis</taxon>
        <taxon>Mucoromycota</taxon>
        <taxon>Mucoromycotina</taxon>
        <taxon>Umbelopsidomycetes</taxon>
        <taxon>Umbelopsidales</taxon>
        <taxon>Umbelopsidaceae</taxon>
        <taxon>Umbelopsis</taxon>
    </lineage>
</organism>
<dbReference type="GO" id="GO:0003677">
    <property type="term" value="F:DNA binding"/>
    <property type="evidence" value="ECO:0007669"/>
    <property type="project" value="TreeGrafter"/>
</dbReference>
<dbReference type="EMBL" id="MU620913">
    <property type="protein sequence ID" value="KAI8580250.1"/>
    <property type="molecule type" value="Genomic_DNA"/>
</dbReference>
<dbReference type="RefSeq" id="XP_051445254.1">
    <property type="nucleotide sequence ID" value="XM_051588447.1"/>
</dbReference>
<dbReference type="PANTHER" id="PTHR28027:SF2">
    <property type="entry name" value="TRANSCRIPTIONAL REGULATOR MIT1"/>
    <property type="match status" value="1"/>
</dbReference>
<feature type="region of interest" description="Disordered" evidence="1">
    <location>
        <begin position="92"/>
        <end position="115"/>
    </location>
</feature>
<gene>
    <name evidence="2" type="ORF">K450DRAFT_237562</name>
</gene>
<keyword evidence="3" id="KW-1185">Reference proteome</keyword>
<sequence>MSVVETFHGYIANTTDSLLLYEACRRGLLPRVSRRLQEKERNCLVRSGSVFVFDEKESGIKRWTDGLVWSPSRILGNFLVYRELDRRASQGGKRIIDPKEQERDESKNDSDEAEKVRERALVGSLTNSYKFKKNGLIKKSMSIVVDGVHQNLISYYDIEDVMAGRLRTPSNVPELAILEISPDFLHKQNFRIPLLIEPGGEVTGEQQQDLPSPPPSSSSSTSSAERRPSTRDSGLPSSLNVENEQAQFMTPQQHRHSMPYYSQHIPHDYQDITGQKRKSTSPHMSDSIADNSPALSNNDTAQLAPIQPSFRPPFGQSMDNNLDSVANLPLSSANTTHPSMIPTTSMNPPNNFSYAYMHVPDRRIDETPLMPPIGRSSGGGGMRNSSPQELFSSQSFHNINQSTMQVRNDAYVTTNSFMSKPALVAGNWSEYDLQM</sequence>
<dbReference type="InterPro" id="IPR018608">
    <property type="entry name" value="Gti1/Pac2"/>
</dbReference>
<evidence type="ECO:0000256" key="1">
    <source>
        <dbReference type="SAM" id="MobiDB-lite"/>
    </source>
</evidence>
<protein>
    <submittedName>
        <fullName evidence="2">Uncharacterized protein</fullName>
    </submittedName>
</protein>
<dbReference type="GeneID" id="75913792"/>
<dbReference type="PANTHER" id="PTHR28027">
    <property type="entry name" value="TRANSCRIPTIONAL REGULATOR MIT1"/>
    <property type="match status" value="1"/>
</dbReference>
<feature type="region of interest" description="Disordered" evidence="1">
    <location>
        <begin position="273"/>
        <end position="330"/>
    </location>
</feature>
<accession>A0AAD5EC68</accession>
<proteinExistence type="predicted"/>
<dbReference type="AlphaFoldDB" id="A0AAD5EC68"/>
<reference evidence="2" key="2">
    <citation type="journal article" date="2022" name="Proc. Natl. Acad. Sci. U.S.A.">
        <title>Diploid-dominant life cycles characterize the early evolution of Fungi.</title>
        <authorList>
            <person name="Amses K.R."/>
            <person name="Simmons D.R."/>
            <person name="Longcore J.E."/>
            <person name="Mondo S.J."/>
            <person name="Seto K."/>
            <person name="Jeronimo G.H."/>
            <person name="Bonds A.E."/>
            <person name="Quandt C.A."/>
            <person name="Davis W.J."/>
            <person name="Chang Y."/>
            <person name="Federici B.A."/>
            <person name="Kuo A."/>
            <person name="LaButti K."/>
            <person name="Pangilinan J."/>
            <person name="Andreopoulos W."/>
            <person name="Tritt A."/>
            <person name="Riley R."/>
            <person name="Hundley H."/>
            <person name="Johnson J."/>
            <person name="Lipzen A."/>
            <person name="Barry K."/>
            <person name="Lang B.F."/>
            <person name="Cuomo C.A."/>
            <person name="Buchler N.E."/>
            <person name="Grigoriev I.V."/>
            <person name="Spatafora J.W."/>
            <person name="Stajich J.E."/>
            <person name="James T.Y."/>
        </authorList>
    </citation>
    <scope>NUCLEOTIDE SEQUENCE</scope>
    <source>
        <strain evidence="2">AG</strain>
    </source>
</reference>
<comment type="caution">
    <text evidence="2">The sequence shown here is derived from an EMBL/GenBank/DDBJ whole genome shotgun (WGS) entry which is preliminary data.</text>
</comment>
<reference evidence="2" key="1">
    <citation type="submission" date="2021-06" db="EMBL/GenBank/DDBJ databases">
        <authorList>
            <consortium name="DOE Joint Genome Institute"/>
            <person name="Mondo S.J."/>
            <person name="Amses K.R."/>
            <person name="Simmons D.R."/>
            <person name="Longcore J.E."/>
            <person name="Seto K."/>
            <person name="Alves G.H."/>
            <person name="Bonds A.E."/>
            <person name="Quandt C.A."/>
            <person name="Davis W.J."/>
            <person name="Chang Y."/>
            <person name="Letcher P.M."/>
            <person name="Powell M.J."/>
            <person name="Kuo A."/>
            <person name="Labutti K."/>
            <person name="Pangilinan J."/>
            <person name="Andreopoulos W."/>
            <person name="Tritt A."/>
            <person name="Riley R."/>
            <person name="Hundley H."/>
            <person name="Johnson J."/>
            <person name="Lipzen A."/>
            <person name="Barry K."/>
            <person name="Berbee M.L."/>
            <person name="Buchler N.E."/>
            <person name="Grigoriev I.V."/>
            <person name="Spatafora J.W."/>
            <person name="Stajich J.E."/>
            <person name="James T.Y."/>
        </authorList>
    </citation>
    <scope>NUCLEOTIDE SEQUENCE</scope>
    <source>
        <strain evidence="2">AG</strain>
    </source>
</reference>
<feature type="compositionally biased region" description="Polar residues" evidence="1">
    <location>
        <begin position="317"/>
        <end position="330"/>
    </location>
</feature>